<dbReference type="EMBL" id="JABGBN010000008">
    <property type="protein sequence ID" value="NOL52298.1"/>
    <property type="molecule type" value="Genomic_DNA"/>
</dbReference>
<evidence type="ECO:0000256" key="3">
    <source>
        <dbReference type="ARBA" id="ARBA00022723"/>
    </source>
</evidence>
<comment type="similarity">
    <text evidence="12">Belongs to the helicase family. PriA subfamily.</text>
</comment>
<dbReference type="CDD" id="cd17929">
    <property type="entry name" value="DEXHc_priA"/>
    <property type="match status" value="1"/>
</dbReference>
<dbReference type="Gene3D" id="3.40.1440.60">
    <property type="entry name" value="PriA, 3(prime) DNA-binding domain"/>
    <property type="match status" value="1"/>
</dbReference>
<evidence type="ECO:0000256" key="10">
    <source>
        <dbReference type="ARBA" id="ARBA00023235"/>
    </source>
</evidence>
<dbReference type="PROSITE" id="PS51192">
    <property type="entry name" value="HELICASE_ATP_BIND_1"/>
    <property type="match status" value="1"/>
</dbReference>
<dbReference type="InterPro" id="IPR014001">
    <property type="entry name" value="Helicase_ATP-bd"/>
</dbReference>
<keyword evidence="3 12" id="KW-0479">Metal-binding</keyword>
<evidence type="ECO:0000256" key="7">
    <source>
        <dbReference type="ARBA" id="ARBA00022833"/>
    </source>
</evidence>
<dbReference type="Pfam" id="PF00270">
    <property type="entry name" value="DEAD"/>
    <property type="match status" value="1"/>
</dbReference>
<dbReference type="Pfam" id="PF00271">
    <property type="entry name" value="Helicase_C"/>
    <property type="match status" value="1"/>
</dbReference>
<dbReference type="Pfam" id="PF17764">
    <property type="entry name" value="PriA_3primeBD"/>
    <property type="match status" value="1"/>
</dbReference>
<keyword evidence="1 12" id="KW-0639">Primosome</keyword>
<feature type="binding site" evidence="12">
    <location>
        <position position="460"/>
    </location>
    <ligand>
        <name>Zn(2+)</name>
        <dbReference type="ChEBI" id="CHEBI:29105"/>
        <label>2</label>
    </ligand>
</feature>
<keyword evidence="4 12" id="KW-0547">Nucleotide-binding</keyword>
<organism evidence="14 15">
    <name type="scientific">Pelistega suis</name>
    <dbReference type="NCBI Taxonomy" id="1631957"/>
    <lineage>
        <taxon>Bacteria</taxon>
        <taxon>Pseudomonadati</taxon>
        <taxon>Pseudomonadota</taxon>
        <taxon>Betaproteobacteria</taxon>
        <taxon>Burkholderiales</taxon>
        <taxon>Alcaligenaceae</taxon>
        <taxon>Pelistega</taxon>
    </lineage>
</organism>
<dbReference type="InterPro" id="IPR041222">
    <property type="entry name" value="PriA_3primeBD"/>
</dbReference>
<dbReference type="GO" id="GO:0043138">
    <property type="term" value="F:3'-5' DNA helicase activity"/>
    <property type="evidence" value="ECO:0007669"/>
    <property type="project" value="UniProtKB-EC"/>
</dbReference>
<dbReference type="InterPro" id="IPR027417">
    <property type="entry name" value="P-loop_NTPase"/>
</dbReference>
<dbReference type="NCBIfam" id="TIGR00595">
    <property type="entry name" value="priA"/>
    <property type="match status" value="1"/>
</dbReference>
<dbReference type="Gene3D" id="3.40.50.300">
    <property type="entry name" value="P-loop containing nucleotide triphosphate hydrolases"/>
    <property type="match status" value="2"/>
</dbReference>
<keyword evidence="15" id="KW-1185">Reference proteome</keyword>
<dbReference type="InterPro" id="IPR042115">
    <property type="entry name" value="PriA_3primeBD_sf"/>
</dbReference>
<comment type="caution">
    <text evidence="14">The sequence shown here is derived from an EMBL/GenBank/DDBJ whole genome shotgun (WGS) entry which is preliminary data.</text>
</comment>
<dbReference type="InterPro" id="IPR005259">
    <property type="entry name" value="PriA"/>
</dbReference>
<feature type="binding site" evidence="12">
    <location>
        <position position="430"/>
    </location>
    <ligand>
        <name>Zn(2+)</name>
        <dbReference type="ChEBI" id="CHEBI:29105"/>
        <label>1</label>
    </ligand>
</feature>
<evidence type="ECO:0000256" key="6">
    <source>
        <dbReference type="ARBA" id="ARBA00022806"/>
    </source>
</evidence>
<keyword evidence="2 12" id="KW-0235">DNA replication</keyword>
<dbReference type="InterPro" id="IPR011545">
    <property type="entry name" value="DEAD/DEAH_box_helicase_dom"/>
</dbReference>
<dbReference type="GO" id="GO:1990077">
    <property type="term" value="C:primosome complex"/>
    <property type="evidence" value="ECO:0007669"/>
    <property type="project" value="UniProtKB-UniRule"/>
</dbReference>
<dbReference type="GO" id="GO:0006310">
    <property type="term" value="P:DNA recombination"/>
    <property type="evidence" value="ECO:0007669"/>
    <property type="project" value="InterPro"/>
</dbReference>
<evidence type="ECO:0000256" key="1">
    <source>
        <dbReference type="ARBA" id="ARBA00022515"/>
    </source>
</evidence>
<dbReference type="GO" id="GO:0016787">
    <property type="term" value="F:hydrolase activity"/>
    <property type="evidence" value="ECO:0007669"/>
    <property type="project" value="UniProtKB-KW"/>
</dbReference>
<dbReference type="GO" id="GO:0006270">
    <property type="term" value="P:DNA replication initiation"/>
    <property type="evidence" value="ECO:0007669"/>
    <property type="project" value="TreeGrafter"/>
</dbReference>
<comment type="function">
    <text evidence="12">Initiates the restart of stalled replication forks, which reloads the replicative helicase on sites other than the origin of replication. Recognizes and binds to abandoned replication forks and remodels them to uncover a helicase loading site. Promotes assembly of the primosome at these replication forks.</text>
</comment>
<comment type="catalytic activity">
    <reaction evidence="12">
        <text>Couples ATP hydrolysis with the unwinding of duplex DNA by translocating in the 3'-5' direction.</text>
        <dbReference type="EC" id="5.6.2.4"/>
    </reaction>
</comment>
<keyword evidence="9 12" id="KW-0238">DNA-binding</keyword>
<evidence type="ECO:0000313" key="14">
    <source>
        <dbReference type="EMBL" id="NOL52298.1"/>
    </source>
</evidence>
<evidence type="ECO:0000256" key="12">
    <source>
        <dbReference type="HAMAP-Rule" id="MF_00983"/>
    </source>
</evidence>
<dbReference type="GO" id="GO:0005524">
    <property type="term" value="F:ATP binding"/>
    <property type="evidence" value="ECO:0007669"/>
    <property type="project" value="UniProtKB-UniRule"/>
</dbReference>
<keyword evidence="10 12" id="KW-0413">Isomerase</keyword>
<dbReference type="GO" id="GO:0006302">
    <property type="term" value="P:double-strand break repair"/>
    <property type="evidence" value="ECO:0007669"/>
    <property type="project" value="InterPro"/>
</dbReference>
<comment type="subunit">
    <text evidence="12">Component of the replication restart primosome.</text>
</comment>
<name>A0A849P9V7_9BURK</name>
<dbReference type="AlphaFoldDB" id="A0A849P9V7"/>
<feature type="domain" description="Helicase ATP-binding" evidence="13">
    <location>
        <begin position="197"/>
        <end position="368"/>
    </location>
</feature>
<dbReference type="PANTHER" id="PTHR30580:SF0">
    <property type="entry name" value="PRIMOSOMAL PROTEIN N"/>
    <property type="match status" value="1"/>
</dbReference>
<dbReference type="EC" id="5.6.2.4" evidence="12"/>
<dbReference type="Pfam" id="PF18074">
    <property type="entry name" value="PriA_C"/>
    <property type="match status" value="1"/>
</dbReference>
<dbReference type="NCBIfam" id="NF004067">
    <property type="entry name" value="PRK05580.1-4"/>
    <property type="match status" value="1"/>
</dbReference>
<feature type="binding site" evidence="12">
    <location>
        <position position="473"/>
    </location>
    <ligand>
        <name>Zn(2+)</name>
        <dbReference type="ChEBI" id="CHEBI:29105"/>
        <label>1</label>
    </ligand>
</feature>
<evidence type="ECO:0000256" key="11">
    <source>
        <dbReference type="ARBA" id="ARBA00048988"/>
    </source>
</evidence>
<gene>
    <name evidence="12" type="primary">priA</name>
    <name evidence="14" type="ORF">HKX39_08995</name>
</gene>
<evidence type="ECO:0000256" key="4">
    <source>
        <dbReference type="ARBA" id="ARBA00022741"/>
    </source>
</evidence>
<evidence type="ECO:0000259" key="13">
    <source>
        <dbReference type="PROSITE" id="PS51192"/>
    </source>
</evidence>
<dbReference type="FunFam" id="3.40.50.300:FF:000489">
    <property type="entry name" value="Primosome assembly protein PriA"/>
    <property type="match status" value="1"/>
</dbReference>
<evidence type="ECO:0000256" key="9">
    <source>
        <dbReference type="ARBA" id="ARBA00023125"/>
    </source>
</evidence>
<dbReference type="HAMAP" id="MF_00983">
    <property type="entry name" value="PriA"/>
    <property type="match status" value="1"/>
</dbReference>
<dbReference type="InterPro" id="IPR001650">
    <property type="entry name" value="Helicase_C-like"/>
</dbReference>
<keyword evidence="7 12" id="KW-0862">Zinc</keyword>
<accession>A0A849P9V7</accession>
<dbReference type="FunFam" id="3.40.1440.60:FF:000001">
    <property type="entry name" value="Primosomal protein N"/>
    <property type="match status" value="1"/>
</dbReference>
<feature type="binding site" evidence="12">
    <location>
        <position position="457"/>
    </location>
    <ligand>
        <name>Zn(2+)</name>
        <dbReference type="ChEBI" id="CHEBI:29105"/>
        <label>2</label>
    </ligand>
</feature>
<dbReference type="InterPro" id="IPR041236">
    <property type="entry name" value="PriA_C"/>
</dbReference>
<dbReference type="SUPFAM" id="SSF52540">
    <property type="entry name" value="P-loop containing nucleoside triphosphate hydrolases"/>
    <property type="match status" value="1"/>
</dbReference>
<dbReference type="SMART" id="SM00487">
    <property type="entry name" value="DEXDc"/>
    <property type="match status" value="1"/>
</dbReference>
<keyword evidence="8 12" id="KW-0067">ATP-binding</keyword>
<evidence type="ECO:0000256" key="2">
    <source>
        <dbReference type="ARBA" id="ARBA00022705"/>
    </source>
</evidence>
<feature type="binding site" evidence="12">
    <location>
        <position position="439"/>
    </location>
    <ligand>
        <name>Zn(2+)</name>
        <dbReference type="ChEBI" id="CHEBI:29105"/>
        <label>2</label>
    </ligand>
</feature>
<evidence type="ECO:0000256" key="5">
    <source>
        <dbReference type="ARBA" id="ARBA00022801"/>
    </source>
</evidence>
<comment type="catalytic activity">
    <reaction evidence="11 12">
        <text>ATP + H2O = ADP + phosphate + H(+)</text>
        <dbReference type="Rhea" id="RHEA:13065"/>
        <dbReference type="ChEBI" id="CHEBI:15377"/>
        <dbReference type="ChEBI" id="CHEBI:15378"/>
        <dbReference type="ChEBI" id="CHEBI:30616"/>
        <dbReference type="ChEBI" id="CHEBI:43474"/>
        <dbReference type="ChEBI" id="CHEBI:456216"/>
        <dbReference type="EC" id="5.6.2.4"/>
    </reaction>
</comment>
<feature type="binding site" evidence="12">
    <location>
        <position position="436"/>
    </location>
    <ligand>
        <name>Zn(2+)</name>
        <dbReference type="ChEBI" id="CHEBI:29105"/>
        <label>2</label>
    </ligand>
</feature>
<dbReference type="GO" id="GO:0006269">
    <property type="term" value="P:DNA replication, synthesis of primer"/>
    <property type="evidence" value="ECO:0007669"/>
    <property type="project" value="UniProtKB-KW"/>
</dbReference>
<protein>
    <recommendedName>
        <fullName evidence="12">Replication restart protein PriA</fullName>
    </recommendedName>
    <alternativeName>
        <fullName evidence="12">ATP-dependent DNA helicase PriA</fullName>
        <ecNumber evidence="12">5.6.2.4</ecNumber>
    </alternativeName>
    <alternativeName>
        <fullName evidence="12">DNA 3'-5' helicase PriA</fullName>
    </alternativeName>
</protein>
<sequence length="727" mass="82006">MSYYWVRVALDVPLEAVFDYRVPISVQVVRGQRVIVPFGTQKQIIGVVTAVLTETDIPPEKQKDIIQVLDDLPPFSERWLALCEFAAKYYLRPIGEVILPVLPPPLRKVASYMGKTATSPVERLDKKAYNKQQKLEKALKRQAKHTKSIEQVSGQAVESVAEAGIRIVNVDKSGDSAVLANSTITLNEEQQSALDSIVNTREYKTILLHGITGSGKTEVYLHAIAQKLAEGKQVIFLVPEINLTPQFARLLEQRFVPLYGEKAIAIMHSGLSDGERLQAWIYMQRQETKIILGTRMSIFAPLENLGLIVVDEEHDASYKQQDGLRYSARDLAVWRAHQLQIPVVLGSATPSLETWQQTVNQRYTKLSLTQRAKATTLPNIRLINIKKMRLNQGLSPDLISAIDERLQRGEQSMIYLNRRGFAPVLRCSACSWTSTCVRCSVHTVMHQSSGQAPTLQCHHCGYTSRIPLKCPDCGNQDLSALGYGTQRIEEVLGNLFPQTSIQRVDADSTRLKGSAEKLFEHVHSGDVDIIVGTQMLAKGHDFKRLSLVGVLNADMMLFSGDFRAPERLFAQLMQVAGRAGRHLPDSEVLLQTEFPEHHLYQSLVHHDYEQFVANALEERQIAGLPPFAYHVLISAQAKELRDALDFLKTIVADARQALAAYIEDIRIYDPIPLKIVRVANIERAQLLIEADSRPVLHRFMSVWLQRVYHHFRNHKVKYFVEVDPLEI</sequence>
<dbReference type="Proteomes" id="UP000537862">
    <property type="component" value="Unassembled WGS sequence"/>
</dbReference>
<feature type="binding site" evidence="12">
    <location>
        <position position="427"/>
    </location>
    <ligand>
        <name>Zn(2+)</name>
        <dbReference type="ChEBI" id="CHEBI:29105"/>
        <label>1</label>
    </ligand>
</feature>
<dbReference type="CDD" id="cd18804">
    <property type="entry name" value="SF2_C_priA"/>
    <property type="match status" value="1"/>
</dbReference>
<dbReference type="GO" id="GO:0003677">
    <property type="term" value="F:DNA binding"/>
    <property type="evidence" value="ECO:0007669"/>
    <property type="project" value="UniProtKB-UniRule"/>
</dbReference>
<proteinExistence type="inferred from homology"/>
<dbReference type="PANTHER" id="PTHR30580">
    <property type="entry name" value="PRIMOSOMAL PROTEIN N"/>
    <property type="match status" value="1"/>
</dbReference>
<evidence type="ECO:0000256" key="8">
    <source>
        <dbReference type="ARBA" id="ARBA00022840"/>
    </source>
</evidence>
<dbReference type="GO" id="GO:0008270">
    <property type="term" value="F:zinc ion binding"/>
    <property type="evidence" value="ECO:0007669"/>
    <property type="project" value="UniProtKB-UniRule"/>
</dbReference>
<dbReference type="RefSeq" id="WP_171680991.1">
    <property type="nucleotide sequence ID" value="NZ_JABGBN010000008.1"/>
</dbReference>
<dbReference type="SMART" id="SM00490">
    <property type="entry name" value="HELICc"/>
    <property type="match status" value="1"/>
</dbReference>
<evidence type="ECO:0000313" key="15">
    <source>
        <dbReference type="Proteomes" id="UP000537862"/>
    </source>
</evidence>
<keyword evidence="5 12" id="KW-0378">Hydrolase</keyword>
<reference evidence="14 15" key="1">
    <citation type="submission" date="2020-05" db="EMBL/GenBank/DDBJ databases">
        <authorList>
            <person name="Niu N."/>
        </authorList>
    </citation>
    <scope>NUCLEOTIDE SEQUENCE [LARGE SCALE GENOMIC DNA]</scope>
    <source>
        <strain evidence="14 15">3340-03</strain>
    </source>
</reference>
<keyword evidence="6 12" id="KW-0347">Helicase</keyword>
<feature type="binding site" evidence="12">
    <location>
        <position position="470"/>
    </location>
    <ligand>
        <name>Zn(2+)</name>
        <dbReference type="ChEBI" id="CHEBI:29105"/>
        <label>1</label>
    </ligand>
</feature>
<comment type="cofactor">
    <cofactor evidence="12">
        <name>Zn(2+)</name>
        <dbReference type="ChEBI" id="CHEBI:29105"/>
    </cofactor>
    <text evidence="12">Binds 2 zinc ions per subunit.</text>
</comment>